<dbReference type="Pfam" id="PF03732">
    <property type="entry name" value="Retrotrans_gag"/>
    <property type="match status" value="1"/>
</dbReference>
<name>A0AA89AWP9_9ASTE</name>
<feature type="region of interest" description="Disordered" evidence="1">
    <location>
        <begin position="59"/>
        <end position="82"/>
    </location>
</feature>
<keyword evidence="4" id="KW-1185">Reference proteome</keyword>
<gene>
    <name evidence="3" type="ORF">RJ639_004824</name>
</gene>
<protein>
    <recommendedName>
        <fullName evidence="2">Retrotransposon gag domain-containing protein</fullName>
    </recommendedName>
</protein>
<evidence type="ECO:0000259" key="2">
    <source>
        <dbReference type="Pfam" id="PF03732"/>
    </source>
</evidence>
<feature type="domain" description="Retrotransposon gag" evidence="2">
    <location>
        <begin position="143"/>
        <end position="201"/>
    </location>
</feature>
<accession>A0AA89AWP9</accession>
<evidence type="ECO:0000256" key="1">
    <source>
        <dbReference type="SAM" id="MobiDB-lite"/>
    </source>
</evidence>
<proteinExistence type="predicted"/>
<evidence type="ECO:0000313" key="4">
    <source>
        <dbReference type="Proteomes" id="UP001188597"/>
    </source>
</evidence>
<sequence>MTLAKYHNLALDDIAVPTFGSPSRKTTAPIEAGDAISQGEKSVQPGNAPIRTALAATSLTDKSAMPPRCSNRNANDRHDPPKNDVVTEAILQEFQILVNLIAGGNGGPLHQNQNNGPNGGIKTADVEKFKKLVPAFRGEPDPEKYFPHNVNDQKEEEFVKLVHNVMIVEQYEAKFTSSSRYAQHLVDTKNRKARRFKKGLKHGIKNRLLALKLPTYAKVVERAKILETDYKDFRKE</sequence>
<comment type="caution">
    <text evidence="3">The sequence shown here is derived from an EMBL/GenBank/DDBJ whole genome shotgun (WGS) entry which is preliminary data.</text>
</comment>
<evidence type="ECO:0000313" key="3">
    <source>
        <dbReference type="EMBL" id="KAK3018240.1"/>
    </source>
</evidence>
<organism evidence="3 4">
    <name type="scientific">Escallonia herrerae</name>
    <dbReference type="NCBI Taxonomy" id="1293975"/>
    <lineage>
        <taxon>Eukaryota</taxon>
        <taxon>Viridiplantae</taxon>
        <taxon>Streptophyta</taxon>
        <taxon>Embryophyta</taxon>
        <taxon>Tracheophyta</taxon>
        <taxon>Spermatophyta</taxon>
        <taxon>Magnoliopsida</taxon>
        <taxon>eudicotyledons</taxon>
        <taxon>Gunneridae</taxon>
        <taxon>Pentapetalae</taxon>
        <taxon>asterids</taxon>
        <taxon>campanulids</taxon>
        <taxon>Escalloniales</taxon>
        <taxon>Escalloniaceae</taxon>
        <taxon>Escallonia</taxon>
    </lineage>
</organism>
<dbReference type="InterPro" id="IPR005162">
    <property type="entry name" value="Retrotrans_gag_dom"/>
</dbReference>
<dbReference type="EMBL" id="JAVXUP010000948">
    <property type="protein sequence ID" value="KAK3018240.1"/>
    <property type="molecule type" value="Genomic_DNA"/>
</dbReference>
<reference evidence="3" key="1">
    <citation type="submission" date="2022-12" db="EMBL/GenBank/DDBJ databases">
        <title>Draft genome assemblies for two species of Escallonia (Escalloniales).</title>
        <authorList>
            <person name="Chanderbali A."/>
            <person name="Dervinis C."/>
            <person name="Anghel I."/>
            <person name="Soltis D."/>
            <person name="Soltis P."/>
            <person name="Zapata F."/>
        </authorList>
    </citation>
    <scope>NUCLEOTIDE SEQUENCE</scope>
    <source>
        <strain evidence="3">UCBG64.0493</strain>
        <tissue evidence="3">Leaf</tissue>
    </source>
</reference>
<dbReference type="Proteomes" id="UP001188597">
    <property type="component" value="Unassembled WGS sequence"/>
</dbReference>
<dbReference type="AlphaFoldDB" id="A0AA89AWP9"/>